<feature type="domain" description="DOMON" evidence="2">
    <location>
        <begin position="86"/>
        <end position="179"/>
    </location>
</feature>
<sequence>MKFSLALAALAGLEVTAFGRPSTGVQPRAEGTITYVDQETGFTFSEYKAAFSLSANIVFRFALPSNAPSGPYNTVIQAVVPNQLGWIGLAWGGNMVRNPLTVAYPNGQKATVSSRWATGHSTPGAYTGATYTLLNTGNKVNGSHWQFTAKCAGCTTWTGTSGSVRISPTGSSRLAFAYSTGKAASPSSNTSTIPVHDTPNYFTNDFSLGQNPNFDALLQRNGISAASDGVVFVDGPL</sequence>
<organism evidence="3 4">
    <name type="scientific">Paraphaeosphaeria minitans</name>
    <dbReference type="NCBI Taxonomy" id="565426"/>
    <lineage>
        <taxon>Eukaryota</taxon>
        <taxon>Fungi</taxon>
        <taxon>Dikarya</taxon>
        <taxon>Ascomycota</taxon>
        <taxon>Pezizomycotina</taxon>
        <taxon>Dothideomycetes</taxon>
        <taxon>Pleosporomycetidae</taxon>
        <taxon>Pleosporales</taxon>
        <taxon>Massarineae</taxon>
        <taxon>Didymosphaeriaceae</taxon>
        <taxon>Paraphaeosphaeria</taxon>
    </lineage>
</organism>
<dbReference type="SMART" id="SM00664">
    <property type="entry name" value="DoH"/>
    <property type="match status" value="1"/>
</dbReference>
<dbReference type="SUPFAM" id="SSF49344">
    <property type="entry name" value="CBD9-like"/>
    <property type="match status" value="1"/>
</dbReference>
<feature type="chain" id="PRO_5040156746" evidence="1">
    <location>
        <begin position="20"/>
        <end position="237"/>
    </location>
</feature>
<dbReference type="InterPro" id="IPR015920">
    <property type="entry name" value="Cellobiose_DH-like_cyt"/>
</dbReference>
<evidence type="ECO:0000256" key="1">
    <source>
        <dbReference type="SAM" id="SignalP"/>
    </source>
</evidence>
<protein>
    <submittedName>
        <fullName evidence="3">Cellobiose dehydrogenase</fullName>
    </submittedName>
</protein>
<dbReference type="PANTHER" id="PTHR47797">
    <property type="entry name" value="DEHYDROGENASE, PUTATIVE (AFU_ORTHOLOGUE AFUA_8G05805)-RELATED"/>
    <property type="match status" value="1"/>
</dbReference>
<dbReference type="EMBL" id="WJXW01000006">
    <property type="protein sequence ID" value="KAF9735132.1"/>
    <property type="molecule type" value="Genomic_DNA"/>
</dbReference>
<evidence type="ECO:0000259" key="2">
    <source>
        <dbReference type="SMART" id="SM00664"/>
    </source>
</evidence>
<proteinExistence type="predicted"/>
<dbReference type="Proteomes" id="UP000756921">
    <property type="component" value="Unassembled WGS sequence"/>
</dbReference>
<accession>A0A9P6GGF1</accession>
<dbReference type="CDD" id="cd09630">
    <property type="entry name" value="CDH_like_cytochrome"/>
    <property type="match status" value="1"/>
</dbReference>
<dbReference type="Gene3D" id="2.60.40.1210">
    <property type="entry name" value="Cellobiose dehydrogenase, cytochrome domain"/>
    <property type="match status" value="1"/>
</dbReference>
<name>A0A9P6GGF1_9PLEO</name>
<evidence type="ECO:0000313" key="4">
    <source>
        <dbReference type="Proteomes" id="UP000756921"/>
    </source>
</evidence>
<comment type="caution">
    <text evidence="3">The sequence shown here is derived from an EMBL/GenBank/DDBJ whole genome shotgun (WGS) entry which is preliminary data.</text>
</comment>
<dbReference type="AlphaFoldDB" id="A0A9P6GGF1"/>
<dbReference type="OrthoDB" id="413885at2759"/>
<feature type="signal peptide" evidence="1">
    <location>
        <begin position="1"/>
        <end position="19"/>
    </location>
</feature>
<dbReference type="Pfam" id="PF16010">
    <property type="entry name" value="CDH-cyt"/>
    <property type="match status" value="1"/>
</dbReference>
<dbReference type="PANTHER" id="PTHR47797:SF5">
    <property type="entry name" value="CELLOBIOSE DEHYDROGENASE CYTOCHROME DOMAIN-CONTAINING PROTEIN"/>
    <property type="match status" value="1"/>
</dbReference>
<reference evidence="3" key="1">
    <citation type="journal article" date="2020" name="Mol. Plant Microbe Interact.">
        <title>Genome Sequence of the Biocontrol Agent Coniothyrium minitans strain Conio (IMI 134523).</title>
        <authorList>
            <person name="Patel D."/>
            <person name="Shittu T.A."/>
            <person name="Baroncelli R."/>
            <person name="Muthumeenakshi S."/>
            <person name="Osborne T.H."/>
            <person name="Janganan T.K."/>
            <person name="Sreenivasaprasad S."/>
        </authorList>
    </citation>
    <scope>NUCLEOTIDE SEQUENCE</scope>
    <source>
        <strain evidence="3">Conio</strain>
    </source>
</reference>
<evidence type="ECO:0000313" key="3">
    <source>
        <dbReference type="EMBL" id="KAF9735132.1"/>
    </source>
</evidence>
<gene>
    <name evidence="3" type="ORF">PMIN01_06537</name>
</gene>
<keyword evidence="1" id="KW-0732">Signal</keyword>
<dbReference type="InterPro" id="IPR005018">
    <property type="entry name" value="DOMON_domain"/>
</dbReference>
<keyword evidence="4" id="KW-1185">Reference proteome</keyword>